<dbReference type="RefSeq" id="WP_243324416.1">
    <property type="nucleotide sequence ID" value="NZ_JAKZMM010000014.1"/>
</dbReference>
<evidence type="ECO:0000256" key="4">
    <source>
        <dbReference type="ARBA" id="ARBA00022842"/>
    </source>
</evidence>
<dbReference type="NCBIfam" id="TIGR01549">
    <property type="entry name" value="HAD-SF-IA-v1"/>
    <property type="match status" value="1"/>
</dbReference>
<evidence type="ECO:0000256" key="2">
    <source>
        <dbReference type="ARBA" id="ARBA00022723"/>
    </source>
</evidence>
<dbReference type="Gene3D" id="3.40.50.1000">
    <property type="entry name" value="HAD superfamily/HAD-like"/>
    <property type="match status" value="1"/>
</dbReference>
<keyword evidence="6" id="KW-1185">Reference proteome</keyword>
<keyword evidence="2" id="KW-0479">Metal-binding</keyword>
<dbReference type="GO" id="GO:0016787">
    <property type="term" value="F:hydrolase activity"/>
    <property type="evidence" value="ECO:0007669"/>
    <property type="project" value="UniProtKB-KW"/>
</dbReference>
<dbReference type="InterPro" id="IPR006439">
    <property type="entry name" value="HAD-SF_hydro_IA"/>
</dbReference>
<comment type="cofactor">
    <cofactor evidence="1">
        <name>Mg(2+)</name>
        <dbReference type="ChEBI" id="CHEBI:18420"/>
    </cofactor>
</comment>
<protein>
    <submittedName>
        <fullName evidence="5">HAD family hydrolase</fullName>
    </submittedName>
</protein>
<dbReference type="SFLD" id="SFLDS00003">
    <property type="entry name" value="Haloacid_Dehalogenase"/>
    <property type="match status" value="1"/>
</dbReference>
<evidence type="ECO:0000313" key="5">
    <source>
        <dbReference type="EMBL" id="MCJ2380435.1"/>
    </source>
</evidence>
<reference evidence="5 6" key="1">
    <citation type="submission" date="2022-03" db="EMBL/GenBank/DDBJ databases">
        <title>Parabacteroides sp. nov. isolated from swine feces.</title>
        <authorList>
            <person name="Bak J.E."/>
        </authorList>
    </citation>
    <scope>NUCLEOTIDE SEQUENCE [LARGE SCALE GENOMIC DNA]</scope>
    <source>
        <strain evidence="5 6">AGMB00274</strain>
    </source>
</reference>
<dbReference type="PRINTS" id="PR00413">
    <property type="entry name" value="HADHALOGNASE"/>
</dbReference>
<keyword evidence="4" id="KW-0460">Magnesium</keyword>
<dbReference type="PANTHER" id="PTHR46470">
    <property type="entry name" value="N-ACYLNEURAMINATE-9-PHOSPHATASE"/>
    <property type="match status" value="1"/>
</dbReference>
<dbReference type="SUPFAM" id="SSF56784">
    <property type="entry name" value="HAD-like"/>
    <property type="match status" value="1"/>
</dbReference>
<name>A0ABT0C0M4_9BACT</name>
<dbReference type="PANTHER" id="PTHR46470:SF2">
    <property type="entry name" value="GLYCERALDEHYDE 3-PHOSPHATE PHOSPHATASE"/>
    <property type="match status" value="1"/>
</dbReference>
<accession>A0ABT0C0M4</accession>
<evidence type="ECO:0000256" key="1">
    <source>
        <dbReference type="ARBA" id="ARBA00001946"/>
    </source>
</evidence>
<keyword evidence="3 5" id="KW-0378">Hydrolase</keyword>
<organism evidence="5 6">
    <name type="scientific">Parabacteroides faecalis</name>
    <dbReference type="NCBI Taxonomy" id="2924040"/>
    <lineage>
        <taxon>Bacteria</taxon>
        <taxon>Pseudomonadati</taxon>
        <taxon>Bacteroidota</taxon>
        <taxon>Bacteroidia</taxon>
        <taxon>Bacteroidales</taxon>
        <taxon>Tannerellaceae</taxon>
        <taxon>Parabacteroides</taxon>
    </lineage>
</organism>
<gene>
    <name evidence="5" type="ORF">MUN53_07405</name>
</gene>
<comment type="caution">
    <text evidence="5">The sequence shown here is derived from an EMBL/GenBank/DDBJ whole genome shotgun (WGS) entry which is preliminary data.</text>
</comment>
<dbReference type="Pfam" id="PF00702">
    <property type="entry name" value="Hydrolase"/>
    <property type="match status" value="1"/>
</dbReference>
<evidence type="ECO:0000313" key="6">
    <source>
        <dbReference type="Proteomes" id="UP001165444"/>
    </source>
</evidence>
<dbReference type="InterPro" id="IPR036412">
    <property type="entry name" value="HAD-like_sf"/>
</dbReference>
<dbReference type="InterPro" id="IPR051400">
    <property type="entry name" value="HAD-like_hydrolase"/>
</dbReference>
<dbReference type="NCBIfam" id="TIGR01509">
    <property type="entry name" value="HAD-SF-IA-v3"/>
    <property type="match status" value="1"/>
</dbReference>
<dbReference type="Gene3D" id="1.20.120.710">
    <property type="entry name" value="Haloacid dehalogenase hydrolase-like domain"/>
    <property type="match status" value="1"/>
</dbReference>
<dbReference type="Proteomes" id="UP001165444">
    <property type="component" value="Unassembled WGS sequence"/>
</dbReference>
<proteinExistence type="predicted"/>
<sequence length="241" mass="27224">MLTIDKIKGIIFDYGGTIDSNGLHWAEVIWKAYETYQVSVAKADFRNAFVYGERTLGKNPLVKPEHTFLDMLRIKIDLQLEWLKDEGLITPADASSQKKEDIAQWSYANARKHIDIARPILEQLAQRYPLVLVSNFYGNIASVLKDFQLDHLFQTIVESAVVGIRKPDPAIFQLGIDALHFAPNEIVVVGDSFDKDIVPATTLGCQTIWLKSIGWNPYKGTETADAIITDFPQIKEIFSLR</sequence>
<dbReference type="InterPro" id="IPR023214">
    <property type="entry name" value="HAD_sf"/>
</dbReference>
<dbReference type="SFLD" id="SFLDG01129">
    <property type="entry name" value="C1.5:_HAD__Beta-PGM__Phosphata"/>
    <property type="match status" value="1"/>
</dbReference>
<dbReference type="EMBL" id="JAKZMM010000014">
    <property type="protein sequence ID" value="MCJ2380435.1"/>
    <property type="molecule type" value="Genomic_DNA"/>
</dbReference>
<evidence type="ECO:0000256" key="3">
    <source>
        <dbReference type="ARBA" id="ARBA00022801"/>
    </source>
</evidence>